<reference evidence="3 4" key="1">
    <citation type="submission" date="2016-06" db="EMBL/GenBank/DDBJ databases">
        <authorList>
            <person name="Kjaerup R.B."/>
            <person name="Dalgaard T.S."/>
            <person name="Juul-Madsen H.R."/>
        </authorList>
    </citation>
    <scope>NUCLEOTIDE SEQUENCE [LARGE SCALE GENOMIC DNA]</scope>
    <source>
        <strain evidence="3 4">DSM 45577</strain>
    </source>
</reference>
<dbReference type="InterPro" id="IPR019606">
    <property type="entry name" value="GerMN"/>
</dbReference>
<dbReference type="STRING" id="683228.GA0070617_1360"/>
<evidence type="ECO:0000259" key="2">
    <source>
        <dbReference type="SMART" id="SM00909"/>
    </source>
</evidence>
<evidence type="ECO:0000256" key="1">
    <source>
        <dbReference type="SAM" id="MobiDB-lite"/>
    </source>
</evidence>
<gene>
    <name evidence="3" type="ORF">GA0070617_1360</name>
</gene>
<keyword evidence="4" id="KW-1185">Reference proteome</keyword>
<dbReference type="Pfam" id="PF10647">
    <property type="entry name" value="Gmad1"/>
    <property type="match status" value="1"/>
</dbReference>
<dbReference type="InterPro" id="IPR059026">
    <property type="entry name" value="LpqB_N"/>
</dbReference>
<dbReference type="InterPro" id="IPR018910">
    <property type="entry name" value="LpqB_C"/>
</dbReference>
<protein>
    <submittedName>
        <fullName evidence="3">Sporulation and spore germination</fullName>
    </submittedName>
</protein>
<dbReference type="SUPFAM" id="SSF50969">
    <property type="entry name" value="YVTN repeat-like/Quinoprotein amine dehydrogenase"/>
    <property type="match status" value="1"/>
</dbReference>
<name>A0A1C6U858_9ACTN</name>
<proteinExistence type="predicted"/>
<dbReference type="SMART" id="SM00909">
    <property type="entry name" value="Germane"/>
    <property type="match status" value="1"/>
</dbReference>
<dbReference type="AlphaFoldDB" id="A0A1C6U858"/>
<dbReference type="Proteomes" id="UP000198937">
    <property type="component" value="Unassembled WGS sequence"/>
</dbReference>
<evidence type="ECO:0000313" key="3">
    <source>
        <dbReference type="EMBL" id="SCL50029.1"/>
    </source>
</evidence>
<feature type="region of interest" description="Disordered" evidence="1">
    <location>
        <begin position="42"/>
        <end position="74"/>
    </location>
</feature>
<dbReference type="InterPro" id="IPR011044">
    <property type="entry name" value="Quino_amine_DH_bsu"/>
</dbReference>
<organism evidence="3 4">
    <name type="scientific">Micromonospora yangpuensis</name>
    <dbReference type="NCBI Taxonomy" id="683228"/>
    <lineage>
        <taxon>Bacteria</taxon>
        <taxon>Bacillati</taxon>
        <taxon>Actinomycetota</taxon>
        <taxon>Actinomycetes</taxon>
        <taxon>Micromonosporales</taxon>
        <taxon>Micromonosporaceae</taxon>
        <taxon>Micromonospora</taxon>
    </lineage>
</organism>
<dbReference type="Pfam" id="PF10646">
    <property type="entry name" value="Germane"/>
    <property type="match status" value="1"/>
</dbReference>
<dbReference type="Pfam" id="PF25976">
    <property type="entry name" value="LpqB_N"/>
    <property type="match status" value="1"/>
</dbReference>
<sequence length="613" mass="65662">MTGRVARAGAGAARGPVARVLTAGLVVLLAAVAATGCGIPHESDVQVDQRGPSVVSGSSSLRRDEPPNRTAAGTDPDAFVRNFLAAAAGEPDRAYQRVKQFIDPAERDRLQEKQGSEIGLTVVRLKDEPVITTDVESTKIRIAVQQIGLLRANGTLVPPVATETEYRFEVDTGEREESSGLYVREPPNVLLLSDTALREFYQAETIYFWSSDRTRLVPDQRYLPLSAPDERRVTDVVRWLTAGPSDWLGSGVSRLPDGTSLINNATESDGRWEVNLNMTGEDDNRLDQFATQLAWSLPELQGSLELKIRNQSRRIIDSLREHRIANPAYRISNSPQRFCVYDGAIQPLAFAGEPVGTVPVSAGDNQRVVSAAVTRAGEKILAALVVTATERRQQLAVGTGPDPVKVSATSDAYASIGRPVWLRSADPVRPQGLTVADGELYRFGADARLVRVPLLNVAGPVTAVAAALDGHRIAVIAGGALHVAAVNLDGGQLNPGPARRVVTSLTNLTAVDWGGENTLIVAGSGGRPAIHDISVDGALETPRNTDVGAQVTHLAAYPANSVVSLSTGTLMYEANGVAYRSNPFERIRQDQVLFTPPPGQDRAGNPTAPFFFY</sequence>
<accession>A0A1C6U858</accession>
<evidence type="ECO:0000313" key="4">
    <source>
        <dbReference type="Proteomes" id="UP000198937"/>
    </source>
</evidence>
<dbReference type="EMBL" id="FMIA01000002">
    <property type="protein sequence ID" value="SCL50029.1"/>
    <property type="molecule type" value="Genomic_DNA"/>
</dbReference>
<feature type="domain" description="GerMN" evidence="2">
    <location>
        <begin position="233"/>
        <end position="317"/>
    </location>
</feature>